<evidence type="ECO:0000313" key="2">
    <source>
        <dbReference type="EMBL" id="WOO79974.1"/>
    </source>
</evidence>
<feature type="region of interest" description="Disordered" evidence="1">
    <location>
        <begin position="1"/>
        <end position="63"/>
    </location>
</feature>
<dbReference type="GeneID" id="87806732"/>
<evidence type="ECO:0000313" key="3">
    <source>
        <dbReference type="Proteomes" id="UP000827549"/>
    </source>
</evidence>
<dbReference type="Proteomes" id="UP000827549">
    <property type="component" value="Chromosome 2"/>
</dbReference>
<name>A0AAF0Y8K8_9TREE</name>
<accession>A0AAF0Y8K8</accession>
<protein>
    <submittedName>
        <fullName evidence="2">Uncharacterized protein</fullName>
    </submittedName>
</protein>
<evidence type="ECO:0000256" key="1">
    <source>
        <dbReference type="SAM" id="MobiDB-lite"/>
    </source>
</evidence>
<dbReference type="EMBL" id="CP086715">
    <property type="protein sequence ID" value="WOO79974.1"/>
    <property type="molecule type" value="Genomic_DNA"/>
</dbReference>
<dbReference type="AlphaFoldDB" id="A0AAF0Y8K8"/>
<feature type="compositionally biased region" description="Low complexity" evidence="1">
    <location>
        <begin position="19"/>
        <end position="33"/>
    </location>
</feature>
<reference evidence="2" key="1">
    <citation type="submission" date="2023-10" db="EMBL/GenBank/DDBJ databases">
        <authorList>
            <person name="Noh H."/>
        </authorList>
    </citation>
    <scope>NUCLEOTIDE SEQUENCE</scope>
    <source>
        <strain evidence="2">DUCC4014</strain>
    </source>
</reference>
<keyword evidence="3" id="KW-1185">Reference proteome</keyword>
<proteinExistence type="predicted"/>
<dbReference type="RefSeq" id="XP_062626006.1">
    <property type="nucleotide sequence ID" value="XM_062770022.1"/>
</dbReference>
<organism evidence="2 3">
    <name type="scientific">Vanrija pseudolonga</name>
    <dbReference type="NCBI Taxonomy" id="143232"/>
    <lineage>
        <taxon>Eukaryota</taxon>
        <taxon>Fungi</taxon>
        <taxon>Dikarya</taxon>
        <taxon>Basidiomycota</taxon>
        <taxon>Agaricomycotina</taxon>
        <taxon>Tremellomycetes</taxon>
        <taxon>Trichosporonales</taxon>
        <taxon>Trichosporonaceae</taxon>
        <taxon>Vanrija</taxon>
    </lineage>
</organism>
<sequence length="202" mass="22616">MPPKRAATSVASTQRETRPTAGGRRARAATSRAAPPPSHGANWPYGPPPELPTVTPNTATEQPDFVNFGTNAPLELRGVITQWRTRIDEAFAIYNDFFVDLNGIRIPTTNIDGYAAWKTAHHLLKTEIEDAEYLLQSFFTLDTRVQFGSTEELVSRRFNELTKRSLEFFDKYSGVIGWMPGLIDHLKMTAPDGSTLYHPRLP</sequence>
<gene>
    <name evidence="2" type="ORF">LOC62_02G003490</name>
</gene>